<keyword evidence="3" id="KW-1185">Reference proteome</keyword>
<dbReference type="OrthoDB" id="5796595at2759"/>
<reference evidence="3" key="1">
    <citation type="submission" date="2011-07" db="EMBL/GenBank/DDBJ databases">
        <authorList>
            <consortium name="Caenorhabditis brenneri Sequencing and Analysis Consortium"/>
            <person name="Wilson R.K."/>
        </authorList>
    </citation>
    <scope>NUCLEOTIDE SEQUENCE [LARGE SCALE GENOMIC DNA]</scope>
    <source>
        <strain evidence="3">PB2801</strain>
    </source>
</reference>
<feature type="signal peptide" evidence="1">
    <location>
        <begin position="1"/>
        <end position="20"/>
    </location>
</feature>
<evidence type="ECO:0000313" key="3">
    <source>
        <dbReference type="Proteomes" id="UP000008068"/>
    </source>
</evidence>
<organism evidence="3">
    <name type="scientific">Caenorhabditis brenneri</name>
    <name type="common">Nematode worm</name>
    <dbReference type="NCBI Taxonomy" id="135651"/>
    <lineage>
        <taxon>Eukaryota</taxon>
        <taxon>Metazoa</taxon>
        <taxon>Ecdysozoa</taxon>
        <taxon>Nematoda</taxon>
        <taxon>Chromadorea</taxon>
        <taxon>Rhabditida</taxon>
        <taxon>Rhabditina</taxon>
        <taxon>Rhabditomorpha</taxon>
        <taxon>Rhabditoidea</taxon>
        <taxon>Rhabditidae</taxon>
        <taxon>Peloderinae</taxon>
        <taxon>Caenorhabditis</taxon>
    </lineage>
</organism>
<gene>
    <name evidence="2" type="ORF">CAEBREN_10248</name>
</gene>
<proteinExistence type="predicted"/>
<accession>G0NHI5</accession>
<dbReference type="Proteomes" id="UP000008068">
    <property type="component" value="Unassembled WGS sequence"/>
</dbReference>
<protein>
    <submittedName>
        <fullName evidence="2">Uncharacterized protein</fullName>
    </submittedName>
</protein>
<dbReference type="HOGENOM" id="CLU_2471076_0_0_1"/>
<evidence type="ECO:0000256" key="1">
    <source>
        <dbReference type="SAM" id="SignalP"/>
    </source>
</evidence>
<name>G0NHI5_CAEBE</name>
<feature type="chain" id="PRO_5003404924" evidence="1">
    <location>
        <begin position="21"/>
        <end position="88"/>
    </location>
</feature>
<dbReference type="EMBL" id="GL379885">
    <property type="protein sequence ID" value="EGT60490.1"/>
    <property type="molecule type" value="Genomic_DNA"/>
</dbReference>
<evidence type="ECO:0000313" key="2">
    <source>
        <dbReference type="EMBL" id="EGT60490.1"/>
    </source>
</evidence>
<dbReference type="InParanoid" id="G0NHI5"/>
<dbReference type="AlphaFoldDB" id="G0NHI5"/>
<keyword evidence="1" id="KW-0732">Signal</keyword>
<sequence>MCSSRVLFLLLASIAAVSDAGVTCDLSTQPATWTRVLAQNVFFNAYEPDNYFSTPGFCVNTTPSSIVAKTLLKSSGVNLTVRISNLSP</sequence>